<dbReference type="EMBL" id="BFAD01000001">
    <property type="protein sequence ID" value="GBE78064.1"/>
    <property type="molecule type" value="Genomic_DNA"/>
</dbReference>
<evidence type="ECO:0000256" key="1">
    <source>
        <dbReference type="SAM" id="MobiDB-lite"/>
    </source>
</evidence>
<feature type="region of interest" description="Disordered" evidence="1">
    <location>
        <begin position="1"/>
        <end position="94"/>
    </location>
</feature>
<evidence type="ECO:0000313" key="2">
    <source>
        <dbReference type="EMBL" id="GBE78064.1"/>
    </source>
</evidence>
<dbReference type="InParanoid" id="A0A401G7C8"/>
<feature type="compositionally biased region" description="Basic and acidic residues" evidence="1">
    <location>
        <begin position="62"/>
        <end position="71"/>
    </location>
</feature>
<protein>
    <submittedName>
        <fullName evidence="2">Uncharacterized protein</fullName>
    </submittedName>
</protein>
<sequence>MRTSSTPACASSARARTPSVHARTIQRPIINISDSDGDGDMPLIPTSPPRAPRYIDRGMSMDSHHESRHTLPSDSGSRTEPLPTASLSDLPSDPPPSYSADYYISPDICTFSFSDTISQYLEMLRVDAWQCVKIDRSLDYHVTDWEVLFQQGELTAEQARALRELIFEELSPESRALMFVTCGGPNLSD</sequence>
<dbReference type="Proteomes" id="UP000287166">
    <property type="component" value="Unassembled WGS sequence"/>
</dbReference>
<proteinExistence type="predicted"/>
<dbReference type="GeneID" id="38774981"/>
<evidence type="ECO:0000313" key="3">
    <source>
        <dbReference type="Proteomes" id="UP000287166"/>
    </source>
</evidence>
<organism evidence="2 3">
    <name type="scientific">Sparassis crispa</name>
    <dbReference type="NCBI Taxonomy" id="139825"/>
    <lineage>
        <taxon>Eukaryota</taxon>
        <taxon>Fungi</taxon>
        <taxon>Dikarya</taxon>
        <taxon>Basidiomycota</taxon>
        <taxon>Agaricomycotina</taxon>
        <taxon>Agaricomycetes</taxon>
        <taxon>Polyporales</taxon>
        <taxon>Sparassidaceae</taxon>
        <taxon>Sparassis</taxon>
    </lineage>
</organism>
<accession>A0A401G7C8</accession>
<gene>
    <name evidence="2" type="ORF">SCP_0109460</name>
</gene>
<reference evidence="2 3" key="1">
    <citation type="journal article" date="2018" name="Sci. Rep.">
        <title>Genome sequence of the cauliflower mushroom Sparassis crispa (Hanabiratake) and its association with beneficial usage.</title>
        <authorList>
            <person name="Kiyama R."/>
            <person name="Furutani Y."/>
            <person name="Kawaguchi K."/>
            <person name="Nakanishi T."/>
        </authorList>
    </citation>
    <scope>NUCLEOTIDE SEQUENCE [LARGE SCALE GENOMIC DNA]</scope>
</reference>
<comment type="caution">
    <text evidence="2">The sequence shown here is derived from an EMBL/GenBank/DDBJ whole genome shotgun (WGS) entry which is preliminary data.</text>
</comment>
<keyword evidence="3" id="KW-1185">Reference proteome</keyword>
<dbReference type="AlphaFoldDB" id="A0A401G7C8"/>
<dbReference type="RefSeq" id="XP_027608977.1">
    <property type="nucleotide sequence ID" value="XM_027753176.1"/>
</dbReference>
<name>A0A401G7C8_9APHY</name>
<feature type="compositionally biased region" description="Low complexity" evidence="1">
    <location>
        <begin position="81"/>
        <end position="91"/>
    </location>
</feature>